<feature type="region of interest" description="Disordered" evidence="1">
    <location>
        <begin position="98"/>
        <end position="117"/>
    </location>
</feature>
<dbReference type="AlphaFoldDB" id="A0A0D2ETA1"/>
<dbReference type="GeneID" id="25331700"/>
<dbReference type="HOGENOM" id="CLU_1266907_0_0_1"/>
<evidence type="ECO:0000313" key="2">
    <source>
        <dbReference type="EMBL" id="KIW51034.1"/>
    </source>
</evidence>
<dbReference type="InterPro" id="IPR035994">
    <property type="entry name" value="Nucleoside_phosphorylase_sf"/>
</dbReference>
<dbReference type="EMBL" id="KN847322">
    <property type="protein sequence ID" value="KIW51034.1"/>
    <property type="molecule type" value="Genomic_DNA"/>
</dbReference>
<gene>
    <name evidence="2" type="ORF">PV05_09792</name>
</gene>
<dbReference type="OrthoDB" id="5421817at2759"/>
<reference evidence="2 3" key="1">
    <citation type="submission" date="2015-01" db="EMBL/GenBank/DDBJ databases">
        <title>The Genome Sequence of Exophiala xenobiotica CBS118157.</title>
        <authorList>
            <consortium name="The Broad Institute Genomics Platform"/>
            <person name="Cuomo C."/>
            <person name="de Hoog S."/>
            <person name="Gorbushina A."/>
            <person name="Stielow B."/>
            <person name="Teixiera M."/>
            <person name="Abouelleil A."/>
            <person name="Chapman S.B."/>
            <person name="Priest M."/>
            <person name="Young S.K."/>
            <person name="Wortman J."/>
            <person name="Nusbaum C."/>
            <person name="Birren B."/>
        </authorList>
    </citation>
    <scope>NUCLEOTIDE SEQUENCE [LARGE SCALE GENOMIC DNA]</scope>
    <source>
        <strain evidence="2 3">CBS 118157</strain>
    </source>
</reference>
<dbReference type="Proteomes" id="UP000054342">
    <property type="component" value="Unassembled WGS sequence"/>
</dbReference>
<feature type="compositionally biased region" description="Polar residues" evidence="1">
    <location>
        <begin position="103"/>
        <end position="113"/>
    </location>
</feature>
<evidence type="ECO:0000313" key="3">
    <source>
        <dbReference type="Proteomes" id="UP000054342"/>
    </source>
</evidence>
<name>A0A0D2ETA1_9EURO</name>
<keyword evidence="3" id="KW-1185">Reference proteome</keyword>
<dbReference type="STRING" id="348802.A0A0D2ETA1"/>
<organism evidence="2 3">
    <name type="scientific">Exophiala xenobiotica</name>
    <dbReference type="NCBI Taxonomy" id="348802"/>
    <lineage>
        <taxon>Eukaryota</taxon>
        <taxon>Fungi</taxon>
        <taxon>Dikarya</taxon>
        <taxon>Ascomycota</taxon>
        <taxon>Pezizomycotina</taxon>
        <taxon>Eurotiomycetes</taxon>
        <taxon>Chaetothyriomycetidae</taxon>
        <taxon>Chaetothyriales</taxon>
        <taxon>Herpotrichiellaceae</taxon>
        <taxon>Exophiala</taxon>
    </lineage>
</organism>
<dbReference type="GO" id="GO:0009116">
    <property type="term" value="P:nucleoside metabolic process"/>
    <property type="evidence" value="ECO:0007669"/>
    <property type="project" value="InterPro"/>
</dbReference>
<dbReference type="PANTHER" id="PTHR46082">
    <property type="entry name" value="ATP/GTP-BINDING PROTEIN-RELATED"/>
    <property type="match status" value="1"/>
</dbReference>
<evidence type="ECO:0000256" key="1">
    <source>
        <dbReference type="SAM" id="MobiDB-lite"/>
    </source>
</evidence>
<accession>A0A0D2ETA1</accession>
<dbReference type="Gene3D" id="3.40.50.1580">
    <property type="entry name" value="Nucleoside phosphorylase domain"/>
    <property type="match status" value="1"/>
</dbReference>
<sequence length="218" mass="24370">MGRELGALCVEMEAAGLMNDFPCIAIRGICDYADSHKNDAWQKYAALTAAAYAKELLAYISPEQTSREQPIQEILDSLDKRCCTDIMEEYLHEVKRENKETRTTLSKQSSSEVSFKPSERAHTNNLRTSILTEWKALVVGCCLTLSIFSGPQATKVTFSGFRPILAMYFICNSSLMDPYPAKIEFRHLDNTRVVEKISGIGGSGIIIQQGQYGDVHQM</sequence>
<dbReference type="PANTHER" id="PTHR46082:SF11">
    <property type="entry name" value="AAA+ ATPASE DOMAIN-CONTAINING PROTEIN-RELATED"/>
    <property type="match status" value="1"/>
</dbReference>
<dbReference type="InterPro" id="IPR053137">
    <property type="entry name" value="NLR-like"/>
</dbReference>
<evidence type="ECO:0008006" key="4">
    <source>
        <dbReference type="Google" id="ProtNLM"/>
    </source>
</evidence>
<dbReference type="RefSeq" id="XP_013311618.1">
    <property type="nucleotide sequence ID" value="XM_013456164.1"/>
</dbReference>
<protein>
    <recommendedName>
        <fullName evidence="4">Nucleoside phosphorylase domain-containing protein</fullName>
    </recommendedName>
</protein>
<dbReference type="SUPFAM" id="SSF53167">
    <property type="entry name" value="Purine and uridine phosphorylases"/>
    <property type="match status" value="1"/>
</dbReference>
<dbReference type="GO" id="GO:0003824">
    <property type="term" value="F:catalytic activity"/>
    <property type="evidence" value="ECO:0007669"/>
    <property type="project" value="InterPro"/>
</dbReference>
<proteinExistence type="predicted"/>